<feature type="domain" description="Hemerythrin-like" evidence="1">
    <location>
        <begin position="2"/>
        <end position="135"/>
    </location>
</feature>
<evidence type="ECO:0000313" key="2">
    <source>
        <dbReference type="EMBL" id="OLQ87129.1"/>
    </source>
</evidence>
<keyword evidence="4" id="KW-1185">Reference proteome</keyword>
<dbReference type="STRING" id="1381081.BIY22_11200"/>
<dbReference type="RefSeq" id="WP_075709953.1">
    <property type="nucleotide sequence ID" value="NZ_AP019654.1"/>
</dbReference>
<dbReference type="InterPro" id="IPR012312">
    <property type="entry name" value="Hemerythrin-like"/>
</dbReference>
<dbReference type="Gene3D" id="1.20.120.520">
    <property type="entry name" value="nmb1532 protein domain like"/>
    <property type="match status" value="1"/>
</dbReference>
<dbReference type="GO" id="GO:0005886">
    <property type="term" value="C:plasma membrane"/>
    <property type="evidence" value="ECO:0007669"/>
    <property type="project" value="TreeGrafter"/>
</dbReference>
<dbReference type="PANTHER" id="PTHR39966">
    <property type="entry name" value="BLL2471 PROTEIN-RELATED"/>
    <property type="match status" value="1"/>
</dbReference>
<sequence>MMIEKIRREHGYMIRLLAILADKVERLKQEMPVNYSLIKEVVDYLSEHSENSHHPKEDILYHYYLEHYGDKDEMENLEFEHKLLECKTRSFQNTVEMILQDAVVPHQIFIEQLEEFMKAQRDHLEFEERQILPMICERFSVQDWQEVELQFASDDDDPVFGHTIAEQYAQLAQRVRETDSEIT</sequence>
<dbReference type="Proteomes" id="UP000186039">
    <property type="component" value="Unassembled WGS sequence"/>
</dbReference>
<dbReference type="PANTHER" id="PTHR39966:SF1">
    <property type="entry name" value="HEMERYTHRIN-LIKE DOMAIN-CONTAINING PROTEIN"/>
    <property type="match status" value="1"/>
</dbReference>
<dbReference type="Pfam" id="PF01814">
    <property type="entry name" value="Hemerythrin"/>
    <property type="match status" value="1"/>
</dbReference>
<evidence type="ECO:0000313" key="5">
    <source>
        <dbReference type="Proteomes" id="UP000186313"/>
    </source>
</evidence>
<gene>
    <name evidence="3" type="ORF">BIY20_10350</name>
    <name evidence="2" type="ORF">BIY22_11200</name>
</gene>
<accession>A0A1Q9HCL6</accession>
<protein>
    <submittedName>
        <fullName evidence="2">Cation-binding protein</fullName>
    </submittedName>
</protein>
<dbReference type="EMBL" id="MJMJ01000034">
    <property type="protein sequence ID" value="OLQ87129.1"/>
    <property type="molecule type" value="Genomic_DNA"/>
</dbReference>
<dbReference type="OrthoDB" id="7349010at2"/>
<evidence type="ECO:0000313" key="4">
    <source>
        <dbReference type="Proteomes" id="UP000186039"/>
    </source>
</evidence>
<evidence type="ECO:0000259" key="1">
    <source>
        <dbReference type="Pfam" id="PF01814"/>
    </source>
</evidence>
<organism evidence="2 5">
    <name type="scientific">Vibrio panuliri</name>
    <dbReference type="NCBI Taxonomy" id="1381081"/>
    <lineage>
        <taxon>Bacteria</taxon>
        <taxon>Pseudomonadati</taxon>
        <taxon>Pseudomonadota</taxon>
        <taxon>Gammaproteobacteria</taxon>
        <taxon>Vibrionales</taxon>
        <taxon>Vibrionaceae</taxon>
        <taxon>Vibrio</taxon>
    </lineage>
</organism>
<evidence type="ECO:0000313" key="3">
    <source>
        <dbReference type="EMBL" id="OLQ90952.1"/>
    </source>
</evidence>
<comment type="caution">
    <text evidence="2">The sequence shown here is derived from an EMBL/GenBank/DDBJ whole genome shotgun (WGS) entry which is preliminary data.</text>
</comment>
<dbReference type="AlphaFoldDB" id="A0A1Q9HCL6"/>
<dbReference type="Proteomes" id="UP000186313">
    <property type="component" value="Unassembled WGS sequence"/>
</dbReference>
<name>A0A1Q9HCL6_9VIBR</name>
<proteinExistence type="predicted"/>
<dbReference type="EMBL" id="MJMH01000176">
    <property type="protein sequence ID" value="OLQ90952.1"/>
    <property type="molecule type" value="Genomic_DNA"/>
</dbReference>
<reference evidence="4 5" key="1">
    <citation type="submission" date="2016-09" db="EMBL/GenBank/DDBJ databases">
        <title>Genomic Taxonomy of the Vibrionaceae.</title>
        <authorList>
            <person name="Gonzalez-Castillo A."/>
            <person name="Gomez-Gil B."/>
            <person name="Enciso-Ibarra K."/>
        </authorList>
    </citation>
    <scope>NUCLEOTIDE SEQUENCE [LARGE SCALE GENOMIC DNA]</scope>
    <source>
        <strain evidence="3 4">CAIM 1902</strain>
        <strain evidence="2 5">CAIM 703</strain>
    </source>
</reference>